<dbReference type="GO" id="GO:0004252">
    <property type="term" value="F:serine-type endopeptidase activity"/>
    <property type="evidence" value="ECO:0007669"/>
    <property type="project" value="InterPro"/>
</dbReference>
<dbReference type="PANTHER" id="PTHR24252">
    <property type="entry name" value="ACROSIN-RELATED"/>
    <property type="match status" value="1"/>
</dbReference>
<dbReference type="InterPro" id="IPR009003">
    <property type="entry name" value="Peptidase_S1_PA"/>
</dbReference>
<reference evidence="3 4" key="1">
    <citation type="journal article" date="2019" name="Commun. Biol.">
        <title>The bagworm genome reveals a unique fibroin gene that provides high tensile strength.</title>
        <authorList>
            <person name="Kono N."/>
            <person name="Nakamura H."/>
            <person name="Ohtoshi R."/>
            <person name="Tomita M."/>
            <person name="Numata K."/>
            <person name="Arakawa K."/>
        </authorList>
    </citation>
    <scope>NUCLEOTIDE SEQUENCE [LARGE SCALE GENOMIC DNA]</scope>
</reference>
<evidence type="ECO:0000259" key="2">
    <source>
        <dbReference type="PROSITE" id="PS50240"/>
    </source>
</evidence>
<gene>
    <name evidence="3" type="ORF">EVAR_65417_1</name>
</gene>
<feature type="domain" description="Peptidase S1" evidence="2">
    <location>
        <begin position="75"/>
        <end position="311"/>
    </location>
</feature>
<comment type="caution">
    <text evidence="3">The sequence shown here is derived from an EMBL/GenBank/DDBJ whole genome shotgun (WGS) entry which is preliminary data.</text>
</comment>
<sequence>MGYSLDVFCTPLVKTQNASGTCELPAHPEHGHDDVSEQAHVGSGENHTLLRLFYKCDDGYDTSERKIRRKKPVAPVGGGWRARSRELPWHVGIYDKLYKPYMQICGGSIISAELVVTGWLKVNAVSLRCYYCMLRRMKETKKVFMGHDEYLLSFHRVVATQTLRAAHCFWSDVKGLAPSSRFAVSAEKLFRPWSAPSHYRAQLRDVTGWGFIDEDGHASPDLQVVHLPYVEIDQCIDNASPDFRTYITSDKICAGYTNGQSQYPAFSLDLINAGQNDPCLMATSLACLLVSFTHRILGHSPVIYWRTLLIL</sequence>
<dbReference type="GO" id="GO:0006508">
    <property type="term" value="P:proteolysis"/>
    <property type="evidence" value="ECO:0007669"/>
    <property type="project" value="InterPro"/>
</dbReference>
<keyword evidence="1" id="KW-1015">Disulfide bond</keyword>
<dbReference type="PANTHER" id="PTHR24252:SF7">
    <property type="entry name" value="HYALIN"/>
    <property type="match status" value="1"/>
</dbReference>
<dbReference type="InterPro" id="IPR001254">
    <property type="entry name" value="Trypsin_dom"/>
</dbReference>
<organism evidence="3 4">
    <name type="scientific">Eumeta variegata</name>
    <name type="common">Bagworm moth</name>
    <name type="synonym">Eumeta japonica</name>
    <dbReference type="NCBI Taxonomy" id="151549"/>
    <lineage>
        <taxon>Eukaryota</taxon>
        <taxon>Metazoa</taxon>
        <taxon>Ecdysozoa</taxon>
        <taxon>Arthropoda</taxon>
        <taxon>Hexapoda</taxon>
        <taxon>Insecta</taxon>
        <taxon>Pterygota</taxon>
        <taxon>Neoptera</taxon>
        <taxon>Endopterygota</taxon>
        <taxon>Lepidoptera</taxon>
        <taxon>Glossata</taxon>
        <taxon>Ditrysia</taxon>
        <taxon>Tineoidea</taxon>
        <taxon>Psychidae</taxon>
        <taxon>Oiketicinae</taxon>
        <taxon>Eumeta</taxon>
    </lineage>
</organism>
<protein>
    <recommendedName>
        <fullName evidence="2">Peptidase S1 domain-containing protein</fullName>
    </recommendedName>
</protein>
<dbReference type="AlphaFoldDB" id="A0A4C1YN58"/>
<dbReference type="InterPro" id="IPR043504">
    <property type="entry name" value="Peptidase_S1_PA_chymotrypsin"/>
</dbReference>
<accession>A0A4C1YN58</accession>
<dbReference type="PROSITE" id="PS50240">
    <property type="entry name" value="TRYPSIN_DOM"/>
    <property type="match status" value="1"/>
</dbReference>
<proteinExistence type="predicted"/>
<keyword evidence="4" id="KW-1185">Reference proteome</keyword>
<evidence type="ECO:0000313" key="4">
    <source>
        <dbReference type="Proteomes" id="UP000299102"/>
    </source>
</evidence>
<dbReference type="Gene3D" id="2.40.10.10">
    <property type="entry name" value="Trypsin-like serine proteases"/>
    <property type="match status" value="2"/>
</dbReference>
<dbReference type="OrthoDB" id="2019384at2759"/>
<evidence type="ECO:0000256" key="1">
    <source>
        <dbReference type="ARBA" id="ARBA00023157"/>
    </source>
</evidence>
<dbReference type="EMBL" id="BGZK01001262">
    <property type="protein sequence ID" value="GBP75785.1"/>
    <property type="molecule type" value="Genomic_DNA"/>
</dbReference>
<dbReference type="Proteomes" id="UP000299102">
    <property type="component" value="Unassembled WGS sequence"/>
</dbReference>
<dbReference type="SUPFAM" id="SSF50494">
    <property type="entry name" value="Trypsin-like serine proteases"/>
    <property type="match status" value="1"/>
</dbReference>
<evidence type="ECO:0000313" key="3">
    <source>
        <dbReference type="EMBL" id="GBP75785.1"/>
    </source>
</evidence>
<name>A0A4C1YN58_EUMVA</name>